<feature type="transmembrane region" description="Helical" evidence="1">
    <location>
        <begin position="44"/>
        <end position="63"/>
    </location>
</feature>
<protein>
    <submittedName>
        <fullName evidence="2">Uncharacterized protein</fullName>
    </submittedName>
</protein>
<proteinExistence type="predicted"/>
<sequence length="74" mass="8110">MNTRATEQRQRLLVIWLVASAFGIMFAVLSWMQESGILPPADELGAWKGLLAVLTGLVLYWIVARNIPGGPGDE</sequence>
<dbReference type="EMBL" id="KF900903">
    <property type="protein sequence ID" value="AIF10926.1"/>
    <property type="molecule type" value="Genomic_DNA"/>
</dbReference>
<accession>A0A075H411</accession>
<dbReference type="AlphaFoldDB" id="A0A075H411"/>
<keyword evidence="1" id="KW-0812">Transmembrane</keyword>
<evidence type="ECO:0000256" key="1">
    <source>
        <dbReference type="SAM" id="Phobius"/>
    </source>
</evidence>
<keyword evidence="1" id="KW-1133">Transmembrane helix</keyword>
<keyword evidence="1" id="KW-0472">Membrane</keyword>
<evidence type="ECO:0000313" key="2">
    <source>
        <dbReference type="EMBL" id="AIF10926.1"/>
    </source>
</evidence>
<name>A0A075H411_9EURY</name>
<organism evidence="2">
    <name type="scientific">uncultured marine group II/III euryarchaeote KM3_47_D05</name>
    <dbReference type="NCBI Taxonomy" id="1456451"/>
    <lineage>
        <taxon>Archaea</taxon>
        <taxon>Methanobacteriati</taxon>
        <taxon>Methanobacteriota</taxon>
        <taxon>environmental samples</taxon>
    </lineage>
</organism>
<reference evidence="2" key="1">
    <citation type="journal article" date="2014" name="Genome Biol. Evol.">
        <title>Pangenome evidence for extensive interdomain horizontal transfer affecting lineage core and shell genes in uncultured planktonic thaumarchaeota and euryarchaeota.</title>
        <authorList>
            <person name="Deschamps P."/>
            <person name="Zivanovic Y."/>
            <person name="Moreira D."/>
            <person name="Rodriguez-Valera F."/>
            <person name="Lopez-Garcia P."/>
        </authorList>
    </citation>
    <scope>NUCLEOTIDE SEQUENCE</scope>
</reference>
<feature type="transmembrane region" description="Helical" evidence="1">
    <location>
        <begin position="12"/>
        <end position="32"/>
    </location>
</feature>